<comment type="function">
    <text evidence="7 8">Key enzyme in folate metabolism. Catalyzes an essential reaction for de novo glycine and purine synthesis, and for DNA precursor synthesis.</text>
</comment>
<evidence type="ECO:0000256" key="1">
    <source>
        <dbReference type="ARBA" id="ARBA00004903"/>
    </source>
</evidence>
<accession>A0A953I9K4</accession>
<dbReference type="PANTHER" id="PTHR48069">
    <property type="entry name" value="DIHYDROFOLATE REDUCTASE"/>
    <property type="match status" value="1"/>
</dbReference>
<evidence type="ECO:0000256" key="5">
    <source>
        <dbReference type="ARBA" id="ARBA00022857"/>
    </source>
</evidence>
<keyword evidence="5 8" id="KW-0521">NADP</keyword>
<name>A0A953I9K4_SYMTR</name>
<evidence type="ECO:0000313" key="11">
    <source>
        <dbReference type="EMBL" id="MBY6276554.1"/>
    </source>
</evidence>
<comment type="catalytic activity">
    <reaction evidence="8">
        <text>(6S)-5,6,7,8-tetrahydrofolate + NADP(+) = 7,8-dihydrofolate + NADPH + H(+)</text>
        <dbReference type="Rhea" id="RHEA:15009"/>
        <dbReference type="ChEBI" id="CHEBI:15378"/>
        <dbReference type="ChEBI" id="CHEBI:57451"/>
        <dbReference type="ChEBI" id="CHEBI:57453"/>
        <dbReference type="ChEBI" id="CHEBI:57783"/>
        <dbReference type="ChEBI" id="CHEBI:58349"/>
        <dbReference type="EC" id="1.5.1.3"/>
    </reaction>
</comment>
<dbReference type="CDD" id="cd00209">
    <property type="entry name" value="DHFR"/>
    <property type="match status" value="1"/>
</dbReference>
<dbReference type="SUPFAM" id="SSF53597">
    <property type="entry name" value="Dihydrofolate reductase-like"/>
    <property type="match status" value="1"/>
</dbReference>
<reference evidence="11" key="1">
    <citation type="submission" date="2017-11" db="EMBL/GenBank/DDBJ databases">
        <title>Three new genomes from thermophilic consortium.</title>
        <authorList>
            <person name="Quaggio R."/>
            <person name="Amgarten D."/>
            <person name="Setubal J.C."/>
        </authorList>
    </citation>
    <scope>NUCLEOTIDE SEQUENCE</scope>
    <source>
        <strain evidence="11">ZCTH01-B2</strain>
    </source>
</reference>
<evidence type="ECO:0000256" key="6">
    <source>
        <dbReference type="ARBA" id="ARBA00023002"/>
    </source>
</evidence>
<evidence type="ECO:0000313" key="12">
    <source>
        <dbReference type="Proteomes" id="UP000732377"/>
    </source>
</evidence>
<proteinExistence type="inferred from homology"/>
<dbReference type="EMBL" id="PIUK01000088">
    <property type="protein sequence ID" value="MBY6276554.1"/>
    <property type="molecule type" value="Genomic_DNA"/>
</dbReference>
<dbReference type="GO" id="GO:0046655">
    <property type="term" value="P:folic acid metabolic process"/>
    <property type="evidence" value="ECO:0007669"/>
    <property type="project" value="TreeGrafter"/>
</dbReference>
<dbReference type="Pfam" id="PF00186">
    <property type="entry name" value="DHFR_1"/>
    <property type="match status" value="1"/>
</dbReference>
<evidence type="ECO:0000256" key="3">
    <source>
        <dbReference type="ARBA" id="ARBA00012856"/>
    </source>
</evidence>
<protein>
    <recommendedName>
        <fullName evidence="3 8">Dihydrofolate reductase</fullName>
        <ecNumber evidence="3 8">1.5.1.3</ecNumber>
    </recommendedName>
</protein>
<dbReference type="GO" id="GO:0046654">
    <property type="term" value="P:tetrahydrofolate biosynthetic process"/>
    <property type="evidence" value="ECO:0007669"/>
    <property type="project" value="InterPro"/>
</dbReference>
<dbReference type="RefSeq" id="WP_050742321.1">
    <property type="nucleotide sequence ID" value="NZ_JACSIR010000138.1"/>
</dbReference>
<dbReference type="PRINTS" id="PR00070">
    <property type="entry name" value="DHFR"/>
</dbReference>
<comment type="similarity">
    <text evidence="2 8 9">Belongs to the dihydrofolate reductase family.</text>
</comment>
<dbReference type="GO" id="GO:0046452">
    <property type="term" value="P:dihydrofolate metabolic process"/>
    <property type="evidence" value="ECO:0007669"/>
    <property type="project" value="TreeGrafter"/>
</dbReference>
<dbReference type="Gene3D" id="3.40.430.10">
    <property type="entry name" value="Dihydrofolate Reductase, subunit A"/>
    <property type="match status" value="1"/>
</dbReference>
<sequence>MITLVAAMGRNRAIGREGRLPWRLPAEMRHFRRTTMGKAVVMGRRTYESIGGPLKGRTNIVLTRDPGFRAPGCEVRHSVAELLQDRRPLYVIGGAEVYRQFLPHADEMILTRIDHDFEGDAFFPAWSEDEWELVGSTPHPRDEENPYDFVVEHYRRRRIPAGGAGQTEPEGD</sequence>
<evidence type="ECO:0000256" key="7">
    <source>
        <dbReference type="ARBA" id="ARBA00025067"/>
    </source>
</evidence>
<dbReference type="InterPro" id="IPR017925">
    <property type="entry name" value="DHFR_CS"/>
</dbReference>
<keyword evidence="4 8" id="KW-0554">One-carbon metabolism</keyword>
<dbReference type="GO" id="GO:0005829">
    <property type="term" value="C:cytosol"/>
    <property type="evidence" value="ECO:0007669"/>
    <property type="project" value="TreeGrafter"/>
</dbReference>
<keyword evidence="6 8" id="KW-0560">Oxidoreductase</keyword>
<evidence type="ECO:0000256" key="8">
    <source>
        <dbReference type="PIRNR" id="PIRNR000194"/>
    </source>
</evidence>
<dbReference type="InterPro" id="IPR024072">
    <property type="entry name" value="DHFR-like_dom_sf"/>
</dbReference>
<evidence type="ECO:0000256" key="9">
    <source>
        <dbReference type="RuleBase" id="RU004474"/>
    </source>
</evidence>
<dbReference type="PIRSF" id="PIRSF000194">
    <property type="entry name" value="DHFR"/>
    <property type="match status" value="1"/>
</dbReference>
<evidence type="ECO:0000259" key="10">
    <source>
        <dbReference type="PROSITE" id="PS51330"/>
    </source>
</evidence>
<dbReference type="FunFam" id="3.40.430.10:FF:000001">
    <property type="entry name" value="Dihydrofolate reductase"/>
    <property type="match status" value="1"/>
</dbReference>
<gene>
    <name evidence="11" type="ORF">CWE10_10120</name>
</gene>
<organism evidence="11 12">
    <name type="scientific">Symbiobacterium thermophilum</name>
    <dbReference type="NCBI Taxonomy" id="2734"/>
    <lineage>
        <taxon>Bacteria</taxon>
        <taxon>Bacillati</taxon>
        <taxon>Bacillota</taxon>
        <taxon>Clostridia</taxon>
        <taxon>Eubacteriales</taxon>
        <taxon>Symbiobacteriaceae</taxon>
        <taxon>Symbiobacterium</taxon>
    </lineage>
</organism>
<dbReference type="Proteomes" id="UP000732377">
    <property type="component" value="Unassembled WGS sequence"/>
</dbReference>
<feature type="domain" description="DHFR" evidence="10">
    <location>
        <begin position="1"/>
        <end position="156"/>
    </location>
</feature>
<dbReference type="PROSITE" id="PS00075">
    <property type="entry name" value="DHFR_1"/>
    <property type="match status" value="1"/>
</dbReference>
<dbReference type="GO" id="GO:0070401">
    <property type="term" value="F:NADP+ binding"/>
    <property type="evidence" value="ECO:0007669"/>
    <property type="project" value="UniProtKB-ARBA"/>
</dbReference>
<dbReference type="EC" id="1.5.1.3" evidence="3 8"/>
<dbReference type="AlphaFoldDB" id="A0A953I9K4"/>
<evidence type="ECO:0000256" key="2">
    <source>
        <dbReference type="ARBA" id="ARBA00009539"/>
    </source>
</evidence>
<comment type="caution">
    <text evidence="11">The sequence shown here is derived from an EMBL/GenBank/DDBJ whole genome shotgun (WGS) entry which is preliminary data.</text>
</comment>
<dbReference type="GO" id="GO:0004146">
    <property type="term" value="F:dihydrofolate reductase activity"/>
    <property type="evidence" value="ECO:0007669"/>
    <property type="project" value="UniProtKB-EC"/>
</dbReference>
<dbReference type="GO" id="GO:0006730">
    <property type="term" value="P:one-carbon metabolic process"/>
    <property type="evidence" value="ECO:0007669"/>
    <property type="project" value="UniProtKB-KW"/>
</dbReference>
<dbReference type="InterPro" id="IPR001796">
    <property type="entry name" value="DHFR_dom"/>
</dbReference>
<dbReference type="PROSITE" id="PS51330">
    <property type="entry name" value="DHFR_2"/>
    <property type="match status" value="1"/>
</dbReference>
<comment type="pathway">
    <text evidence="1 8">Cofactor biosynthesis; tetrahydrofolate biosynthesis; 5,6,7,8-tetrahydrofolate from 7,8-dihydrofolate: step 1/1.</text>
</comment>
<dbReference type="PANTHER" id="PTHR48069:SF3">
    <property type="entry name" value="DIHYDROFOLATE REDUCTASE"/>
    <property type="match status" value="1"/>
</dbReference>
<dbReference type="InterPro" id="IPR012259">
    <property type="entry name" value="DHFR"/>
</dbReference>
<evidence type="ECO:0000256" key="4">
    <source>
        <dbReference type="ARBA" id="ARBA00022563"/>
    </source>
</evidence>